<proteinExistence type="predicted"/>
<dbReference type="VEuPathDB" id="FungiDB:RhiirA1_162788"/>
<accession>A0A2N0SH25</accession>
<gene>
    <name evidence="1" type="ORF">RhiirA1_162788</name>
</gene>
<evidence type="ECO:0000313" key="1">
    <source>
        <dbReference type="EMBL" id="PKC74862.1"/>
    </source>
</evidence>
<dbReference type="EMBL" id="LLXH01000039">
    <property type="protein sequence ID" value="PKC74862.1"/>
    <property type="molecule type" value="Genomic_DNA"/>
</dbReference>
<dbReference type="AlphaFoldDB" id="A0A2N0SH25"/>
<protein>
    <submittedName>
        <fullName evidence="1">Uncharacterized protein</fullName>
    </submittedName>
</protein>
<comment type="caution">
    <text evidence="1">The sequence shown here is derived from an EMBL/GenBank/DDBJ whole genome shotgun (WGS) entry which is preliminary data.</text>
</comment>
<dbReference type="Proteomes" id="UP000232688">
    <property type="component" value="Unassembled WGS sequence"/>
</dbReference>
<organism evidence="1 2">
    <name type="scientific">Rhizophagus irregularis</name>
    <dbReference type="NCBI Taxonomy" id="588596"/>
    <lineage>
        <taxon>Eukaryota</taxon>
        <taxon>Fungi</taxon>
        <taxon>Fungi incertae sedis</taxon>
        <taxon>Mucoromycota</taxon>
        <taxon>Glomeromycotina</taxon>
        <taxon>Glomeromycetes</taxon>
        <taxon>Glomerales</taxon>
        <taxon>Glomeraceae</taxon>
        <taxon>Rhizophagus</taxon>
    </lineage>
</organism>
<reference evidence="1 2" key="1">
    <citation type="submission" date="2017-10" db="EMBL/GenBank/DDBJ databases">
        <title>Extensive intraspecific genome diversity in a model arbuscular mycorrhizal fungus.</title>
        <authorList>
            <person name="Chen E.C.H."/>
            <person name="Morin E."/>
            <person name="Baudet D."/>
            <person name="Noel J."/>
            <person name="Ndikumana S."/>
            <person name="Charron P."/>
            <person name="St-Onge C."/>
            <person name="Giorgi J."/>
            <person name="Grigoriev I.V."/>
            <person name="Roux C."/>
            <person name="Martin F.M."/>
            <person name="Corradi N."/>
        </authorList>
    </citation>
    <scope>NUCLEOTIDE SEQUENCE [LARGE SCALE GENOMIC DNA]</scope>
    <source>
        <strain evidence="1 2">A1</strain>
    </source>
</reference>
<reference evidence="1 2" key="2">
    <citation type="submission" date="2017-10" db="EMBL/GenBank/DDBJ databases">
        <title>Genome analyses suggest a sexual origin of heterokaryosis in a supposedly ancient asexual fungus.</title>
        <authorList>
            <person name="Corradi N."/>
            <person name="Sedzielewska K."/>
            <person name="Noel J."/>
            <person name="Charron P."/>
            <person name="Farinelli L."/>
            <person name="Marton T."/>
            <person name="Kruger M."/>
            <person name="Pelin A."/>
            <person name="Brachmann A."/>
            <person name="Corradi N."/>
        </authorList>
    </citation>
    <scope>NUCLEOTIDE SEQUENCE [LARGE SCALE GENOMIC DNA]</scope>
    <source>
        <strain evidence="1 2">A1</strain>
    </source>
</reference>
<name>A0A2N0SH25_9GLOM</name>
<sequence length="74" mass="8694">MQYVGRKLRTLFALRRINSIRFPWASYKISNSFRAHMRLIRGSESGVMMILITSMVSSQRVGIGISFYIFNRIY</sequence>
<evidence type="ECO:0000313" key="2">
    <source>
        <dbReference type="Proteomes" id="UP000232688"/>
    </source>
</evidence>